<dbReference type="CDD" id="cd02022">
    <property type="entry name" value="DPCK"/>
    <property type="match status" value="1"/>
</dbReference>
<protein>
    <recommendedName>
        <fullName evidence="5 6">Dephospho-CoA kinase</fullName>
        <ecNumber evidence="5 6">2.7.1.24</ecNumber>
    </recommendedName>
    <alternativeName>
        <fullName evidence="5">Dephosphocoenzyme A kinase</fullName>
    </alternativeName>
</protein>
<dbReference type="Pfam" id="PF01121">
    <property type="entry name" value="CoaE"/>
    <property type="match status" value="1"/>
</dbReference>
<dbReference type="InterPro" id="IPR001977">
    <property type="entry name" value="Depp_CoAkinase"/>
</dbReference>
<dbReference type="SUPFAM" id="SSF52540">
    <property type="entry name" value="P-loop containing nucleoside triphosphate hydrolases"/>
    <property type="match status" value="1"/>
</dbReference>
<reference evidence="7 8" key="1">
    <citation type="submission" date="2023-12" db="EMBL/GenBank/DDBJ databases">
        <title>Marinobacter qingdaonensis sp. nov., isolated from the intertidal sediment of Qingdao, PR China.</title>
        <authorList>
            <person name="Li Y."/>
        </authorList>
    </citation>
    <scope>NUCLEOTIDE SEQUENCE [LARGE SCALE GENOMIC DNA]</scope>
    <source>
        <strain evidence="7 8">ASW11-75</strain>
    </source>
</reference>
<dbReference type="NCBIfam" id="TIGR00152">
    <property type="entry name" value="dephospho-CoA kinase"/>
    <property type="match status" value="1"/>
</dbReference>
<evidence type="ECO:0000256" key="2">
    <source>
        <dbReference type="ARBA" id="ARBA00022741"/>
    </source>
</evidence>
<dbReference type="PANTHER" id="PTHR10695:SF46">
    <property type="entry name" value="BIFUNCTIONAL COENZYME A SYNTHASE-RELATED"/>
    <property type="match status" value="1"/>
</dbReference>
<dbReference type="Gene3D" id="3.40.50.300">
    <property type="entry name" value="P-loop containing nucleotide triphosphate hydrolases"/>
    <property type="match status" value="1"/>
</dbReference>
<keyword evidence="5 7" id="KW-0808">Transferase</keyword>
<evidence type="ECO:0000256" key="4">
    <source>
        <dbReference type="ARBA" id="ARBA00022993"/>
    </source>
</evidence>
<name>A0ABU5P0E5_9GAMM</name>
<evidence type="ECO:0000256" key="5">
    <source>
        <dbReference type="HAMAP-Rule" id="MF_00376"/>
    </source>
</evidence>
<keyword evidence="5 7" id="KW-0418">Kinase</keyword>
<evidence type="ECO:0000256" key="1">
    <source>
        <dbReference type="ARBA" id="ARBA00009018"/>
    </source>
</evidence>
<dbReference type="InterPro" id="IPR027417">
    <property type="entry name" value="P-loop_NTPase"/>
</dbReference>
<organism evidence="7 8">
    <name type="scientific">Marinobacter qingdaonensis</name>
    <dbReference type="NCBI Taxonomy" id="3108486"/>
    <lineage>
        <taxon>Bacteria</taxon>
        <taxon>Pseudomonadati</taxon>
        <taxon>Pseudomonadota</taxon>
        <taxon>Gammaproteobacteria</taxon>
        <taxon>Pseudomonadales</taxon>
        <taxon>Marinobacteraceae</taxon>
        <taxon>Marinobacter</taxon>
    </lineage>
</organism>
<keyword evidence="5" id="KW-0963">Cytoplasm</keyword>
<dbReference type="EMBL" id="JAYDCJ010000003">
    <property type="protein sequence ID" value="MEA1081407.1"/>
    <property type="molecule type" value="Genomic_DNA"/>
</dbReference>
<keyword evidence="8" id="KW-1185">Reference proteome</keyword>
<comment type="caution">
    <text evidence="7">The sequence shown here is derived from an EMBL/GenBank/DDBJ whole genome shotgun (WGS) entry which is preliminary data.</text>
</comment>
<dbReference type="Proteomes" id="UP001305746">
    <property type="component" value="Unassembled WGS sequence"/>
</dbReference>
<sequence>MAIVGLTGGIGSGKSTIARLFGELGIHWVDADNVAREVVEPGTSALEAIAGHFGSDILDANGALDRAKLRTIVFEAPEERTWLESLLHPVIREELIRQLHPADYPHPYVLLVTPLLYETDQHQLVDYSVVVDVPVEVQIERTMSRDTNTRDQVERIIAAQMPREERRDRADAIIDNNRPLADVERQVHDVHKRILVDLV</sequence>
<keyword evidence="2 5" id="KW-0547">Nucleotide-binding</keyword>
<dbReference type="GO" id="GO:0004140">
    <property type="term" value="F:dephospho-CoA kinase activity"/>
    <property type="evidence" value="ECO:0007669"/>
    <property type="project" value="UniProtKB-EC"/>
</dbReference>
<comment type="catalytic activity">
    <reaction evidence="5">
        <text>3'-dephospho-CoA + ATP = ADP + CoA + H(+)</text>
        <dbReference type="Rhea" id="RHEA:18245"/>
        <dbReference type="ChEBI" id="CHEBI:15378"/>
        <dbReference type="ChEBI" id="CHEBI:30616"/>
        <dbReference type="ChEBI" id="CHEBI:57287"/>
        <dbReference type="ChEBI" id="CHEBI:57328"/>
        <dbReference type="ChEBI" id="CHEBI:456216"/>
        <dbReference type="EC" id="2.7.1.24"/>
    </reaction>
</comment>
<dbReference type="PROSITE" id="PS51219">
    <property type="entry name" value="DPCK"/>
    <property type="match status" value="1"/>
</dbReference>
<feature type="binding site" evidence="5">
    <location>
        <begin position="11"/>
        <end position="16"/>
    </location>
    <ligand>
        <name>ATP</name>
        <dbReference type="ChEBI" id="CHEBI:30616"/>
    </ligand>
</feature>
<comment type="function">
    <text evidence="5">Catalyzes the phosphorylation of the 3'-hydroxyl group of dephosphocoenzyme A to form coenzyme A.</text>
</comment>
<proteinExistence type="inferred from homology"/>
<comment type="similarity">
    <text evidence="1 5">Belongs to the CoaE family.</text>
</comment>
<comment type="pathway">
    <text evidence="5">Cofactor biosynthesis; coenzyme A biosynthesis; CoA from (R)-pantothenate: step 5/5.</text>
</comment>
<dbReference type="RefSeq" id="WP_322855867.1">
    <property type="nucleotide sequence ID" value="NZ_JAYDCJ010000003.1"/>
</dbReference>
<dbReference type="PANTHER" id="PTHR10695">
    <property type="entry name" value="DEPHOSPHO-COA KINASE-RELATED"/>
    <property type="match status" value="1"/>
</dbReference>
<dbReference type="HAMAP" id="MF_00376">
    <property type="entry name" value="Dephospho_CoA_kinase"/>
    <property type="match status" value="1"/>
</dbReference>
<evidence type="ECO:0000256" key="6">
    <source>
        <dbReference type="NCBIfam" id="TIGR00152"/>
    </source>
</evidence>
<keyword evidence="3 5" id="KW-0067">ATP-binding</keyword>
<accession>A0ABU5P0E5</accession>
<evidence type="ECO:0000313" key="8">
    <source>
        <dbReference type="Proteomes" id="UP001305746"/>
    </source>
</evidence>
<comment type="subcellular location">
    <subcellularLocation>
        <location evidence="5">Cytoplasm</location>
    </subcellularLocation>
</comment>
<gene>
    <name evidence="5 7" type="primary">coaE</name>
    <name evidence="7" type="ORF">U5822_12045</name>
</gene>
<keyword evidence="4 5" id="KW-0173">Coenzyme A biosynthesis</keyword>
<evidence type="ECO:0000313" key="7">
    <source>
        <dbReference type="EMBL" id="MEA1081407.1"/>
    </source>
</evidence>
<dbReference type="EC" id="2.7.1.24" evidence="5 6"/>
<evidence type="ECO:0000256" key="3">
    <source>
        <dbReference type="ARBA" id="ARBA00022840"/>
    </source>
</evidence>